<evidence type="ECO:0000256" key="4">
    <source>
        <dbReference type="ARBA" id="ARBA00023136"/>
    </source>
</evidence>
<keyword evidence="8" id="KW-1185">Reference proteome</keyword>
<organism evidence="7 8">
    <name type="scientific">Oceaniferula marina</name>
    <dbReference type="NCBI Taxonomy" id="2748318"/>
    <lineage>
        <taxon>Bacteria</taxon>
        <taxon>Pseudomonadati</taxon>
        <taxon>Verrucomicrobiota</taxon>
        <taxon>Verrucomicrobiia</taxon>
        <taxon>Verrucomicrobiales</taxon>
        <taxon>Verrucomicrobiaceae</taxon>
        <taxon>Oceaniferula</taxon>
    </lineage>
</organism>
<dbReference type="Pfam" id="PF12698">
    <property type="entry name" value="ABC2_membrane_3"/>
    <property type="match status" value="1"/>
</dbReference>
<keyword evidence="3 5" id="KW-1133">Transmembrane helix</keyword>
<dbReference type="EMBL" id="JACBAZ010000007">
    <property type="protein sequence ID" value="NWK56984.1"/>
    <property type="molecule type" value="Genomic_DNA"/>
</dbReference>
<dbReference type="Proteomes" id="UP000557872">
    <property type="component" value="Unassembled WGS sequence"/>
</dbReference>
<comment type="caution">
    <text evidence="7">The sequence shown here is derived from an EMBL/GenBank/DDBJ whole genome shotgun (WGS) entry which is preliminary data.</text>
</comment>
<feature type="transmembrane region" description="Helical" evidence="5">
    <location>
        <begin position="115"/>
        <end position="139"/>
    </location>
</feature>
<feature type="transmembrane region" description="Helical" evidence="5">
    <location>
        <begin position="174"/>
        <end position="199"/>
    </location>
</feature>
<evidence type="ECO:0000313" key="7">
    <source>
        <dbReference type="EMBL" id="NWK56984.1"/>
    </source>
</evidence>
<feature type="transmembrane region" description="Helical" evidence="5">
    <location>
        <begin position="275"/>
        <end position="298"/>
    </location>
</feature>
<protein>
    <submittedName>
        <fullName evidence="7">ABC transporter permease subunit</fullName>
    </submittedName>
</protein>
<feature type="domain" description="ABC-2 type transporter transmembrane" evidence="6">
    <location>
        <begin position="58"/>
        <end position="295"/>
    </location>
</feature>
<keyword evidence="2 5" id="KW-0812">Transmembrane</keyword>
<evidence type="ECO:0000256" key="1">
    <source>
        <dbReference type="ARBA" id="ARBA00004141"/>
    </source>
</evidence>
<dbReference type="GO" id="GO:0140359">
    <property type="term" value="F:ABC-type transporter activity"/>
    <property type="evidence" value="ECO:0007669"/>
    <property type="project" value="InterPro"/>
</dbReference>
<evidence type="ECO:0000313" key="8">
    <source>
        <dbReference type="Proteomes" id="UP000557872"/>
    </source>
</evidence>
<feature type="transmembrane region" description="Helical" evidence="5">
    <location>
        <begin position="68"/>
        <end position="88"/>
    </location>
</feature>
<reference evidence="7 8" key="1">
    <citation type="submission" date="2020-07" db="EMBL/GenBank/DDBJ databases">
        <title>Roseicoccus Jingziensis gen. nov., sp. nov., isolated from coastal seawater.</title>
        <authorList>
            <person name="Feng X."/>
        </authorList>
    </citation>
    <scope>NUCLEOTIDE SEQUENCE [LARGE SCALE GENOMIC DNA]</scope>
    <source>
        <strain evidence="7 8">N1E253</strain>
    </source>
</reference>
<accession>A0A851GRY0</accession>
<dbReference type="RefSeq" id="WP_178933818.1">
    <property type="nucleotide sequence ID" value="NZ_JACBAZ010000007.1"/>
</dbReference>
<evidence type="ECO:0000256" key="5">
    <source>
        <dbReference type="SAM" id="Phobius"/>
    </source>
</evidence>
<feature type="transmembrane region" description="Helical" evidence="5">
    <location>
        <begin position="205"/>
        <end position="224"/>
    </location>
</feature>
<sequence length="303" mass="33869">MRRNPFFSPARIAVIASHTFTHLVRMKVFYFLAVFAVLMVAASLFEMPYSRTTENTAEQELIILKSTAMGSMAMFSMIFAIASTALLIPKDLEDRTLYTILCKPVPRLDYLLGKLAGVLALVAVTLLLMDGLLSIILHLRTSGLIEEEMARGATQGWPQEALDLRKQEISQQGLTWSLQAGIGAVFFKAAIMAAIALLISTFSSSTLFTIIIAVVIYFIGHFTADARDYWLHQQDGAVSIQMKWVSQGISLIFPDFQLYNIIDAAIEGKTVTSSIFIRLLVLTCFYTGIYSVLSWFTFRKKEF</sequence>
<evidence type="ECO:0000259" key="6">
    <source>
        <dbReference type="Pfam" id="PF12698"/>
    </source>
</evidence>
<evidence type="ECO:0000256" key="3">
    <source>
        <dbReference type="ARBA" id="ARBA00022989"/>
    </source>
</evidence>
<feature type="transmembrane region" description="Helical" evidence="5">
    <location>
        <begin position="28"/>
        <end position="47"/>
    </location>
</feature>
<dbReference type="PANTHER" id="PTHR43471">
    <property type="entry name" value="ABC TRANSPORTER PERMEASE"/>
    <property type="match status" value="1"/>
</dbReference>
<proteinExistence type="predicted"/>
<gene>
    <name evidence="7" type="ORF">HW115_15280</name>
</gene>
<dbReference type="GO" id="GO:0016020">
    <property type="term" value="C:membrane"/>
    <property type="evidence" value="ECO:0007669"/>
    <property type="project" value="UniProtKB-SubCell"/>
</dbReference>
<comment type="subcellular location">
    <subcellularLocation>
        <location evidence="1">Membrane</location>
        <topology evidence="1">Multi-pass membrane protein</topology>
    </subcellularLocation>
</comment>
<dbReference type="AlphaFoldDB" id="A0A851GRY0"/>
<dbReference type="PANTHER" id="PTHR43471:SF10">
    <property type="entry name" value="SLL1107 PROTEIN"/>
    <property type="match status" value="1"/>
</dbReference>
<keyword evidence="4 5" id="KW-0472">Membrane</keyword>
<name>A0A851GRY0_9BACT</name>
<dbReference type="InterPro" id="IPR013525">
    <property type="entry name" value="ABC2_TM"/>
</dbReference>
<evidence type="ECO:0000256" key="2">
    <source>
        <dbReference type="ARBA" id="ARBA00022692"/>
    </source>
</evidence>